<dbReference type="PROSITE" id="PS00211">
    <property type="entry name" value="ABC_TRANSPORTER_1"/>
    <property type="match status" value="2"/>
</dbReference>
<feature type="transmembrane region" description="Helical" evidence="11">
    <location>
        <begin position="1075"/>
        <end position="1099"/>
    </location>
</feature>
<dbReference type="InterPro" id="IPR003439">
    <property type="entry name" value="ABC_transporter-like_ATP-bd"/>
</dbReference>
<feature type="transmembrane region" description="Helical" evidence="11">
    <location>
        <begin position="305"/>
        <end position="324"/>
    </location>
</feature>
<dbReference type="SMART" id="SM00382">
    <property type="entry name" value="AAA"/>
    <property type="match status" value="2"/>
</dbReference>
<dbReference type="InterPro" id="IPR026082">
    <property type="entry name" value="ABCA"/>
</dbReference>
<dbReference type="InterPro" id="IPR017871">
    <property type="entry name" value="ABC_transporter-like_CS"/>
</dbReference>
<protein>
    <recommendedName>
        <fullName evidence="12">ABC transporter domain-containing protein</fullName>
    </recommendedName>
</protein>
<reference evidence="14" key="1">
    <citation type="submission" date="2016-02" db="EMBL/GenBank/DDBJ databases">
        <title>Draft genome sequence of Microdochium bolleyi, a fungal endophyte of beachgrass.</title>
        <authorList>
            <consortium name="DOE Joint Genome Institute"/>
            <person name="David A.S."/>
            <person name="May G."/>
            <person name="Haridas S."/>
            <person name="Lim J."/>
            <person name="Wang M."/>
            <person name="Labutti K."/>
            <person name="Lipzen A."/>
            <person name="Barry K."/>
            <person name="Grigoriev I.V."/>
        </authorList>
    </citation>
    <scope>NUCLEOTIDE SEQUENCE [LARGE SCALE GENOMIC DNA]</scope>
    <source>
        <strain evidence="14">J235TASD1</strain>
    </source>
</reference>
<dbReference type="OrthoDB" id="8061355at2759"/>
<feature type="transmembrane region" description="Helical" evidence="11">
    <location>
        <begin position="1111"/>
        <end position="1137"/>
    </location>
</feature>
<feature type="transmembrane region" description="Helical" evidence="11">
    <location>
        <begin position="271"/>
        <end position="293"/>
    </location>
</feature>
<comment type="similarity">
    <text evidence="2">Belongs to the ABC transporter superfamily. ABCA family.</text>
</comment>
<feature type="domain" description="ABC transporter" evidence="12">
    <location>
        <begin position="1220"/>
        <end position="1447"/>
    </location>
</feature>
<keyword evidence="3" id="KW-0813">Transport</keyword>
<evidence type="ECO:0000256" key="4">
    <source>
        <dbReference type="ARBA" id="ARBA00022692"/>
    </source>
</evidence>
<dbReference type="PANTHER" id="PTHR19229:SF36">
    <property type="entry name" value="ATP-BINDING CASSETTE SUB-FAMILY A MEMBER 2"/>
    <property type="match status" value="1"/>
</dbReference>
<proteinExistence type="inferred from homology"/>
<dbReference type="Pfam" id="PF00005">
    <property type="entry name" value="ABC_tran"/>
    <property type="match status" value="2"/>
</dbReference>
<dbReference type="GO" id="GO:0140359">
    <property type="term" value="F:ABC-type transporter activity"/>
    <property type="evidence" value="ECO:0007669"/>
    <property type="project" value="InterPro"/>
</dbReference>
<feature type="region of interest" description="Disordered" evidence="10">
    <location>
        <begin position="1188"/>
        <end position="1219"/>
    </location>
</feature>
<evidence type="ECO:0000256" key="11">
    <source>
        <dbReference type="SAM" id="Phobius"/>
    </source>
</evidence>
<dbReference type="GO" id="GO:0005524">
    <property type="term" value="F:ATP binding"/>
    <property type="evidence" value="ECO:0007669"/>
    <property type="project" value="UniProtKB-KW"/>
</dbReference>
<evidence type="ECO:0000256" key="5">
    <source>
        <dbReference type="ARBA" id="ARBA00022737"/>
    </source>
</evidence>
<evidence type="ECO:0000259" key="12">
    <source>
        <dbReference type="PROSITE" id="PS50893"/>
    </source>
</evidence>
<feature type="transmembrane region" description="Helical" evidence="11">
    <location>
        <begin position="804"/>
        <end position="825"/>
    </location>
</feature>
<dbReference type="Pfam" id="PF12698">
    <property type="entry name" value="ABC2_membrane_3"/>
    <property type="match status" value="1"/>
</dbReference>
<feature type="transmembrane region" description="Helical" evidence="11">
    <location>
        <begin position="1158"/>
        <end position="1175"/>
    </location>
</feature>
<keyword evidence="7" id="KW-0067">ATP-binding</keyword>
<evidence type="ECO:0000313" key="14">
    <source>
        <dbReference type="Proteomes" id="UP000070501"/>
    </source>
</evidence>
<dbReference type="GO" id="GO:0016020">
    <property type="term" value="C:membrane"/>
    <property type="evidence" value="ECO:0007669"/>
    <property type="project" value="UniProtKB-SubCell"/>
</dbReference>
<organism evidence="13 14">
    <name type="scientific">Microdochium bolleyi</name>
    <dbReference type="NCBI Taxonomy" id="196109"/>
    <lineage>
        <taxon>Eukaryota</taxon>
        <taxon>Fungi</taxon>
        <taxon>Dikarya</taxon>
        <taxon>Ascomycota</taxon>
        <taxon>Pezizomycotina</taxon>
        <taxon>Sordariomycetes</taxon>
        <taxon>Xylariomycetidae</taxon>
        <taxon>Xylariales</taxon>
        <taxon>Microdochiaceae</taxon>
        <taxon>Microdochium</taxon>
    </lineage>
</organism>
<evidence type="ECO:0000256" key="7">
    <source>
        <dbReference type="ARBA" id="ARBA00022840"/>
    </source>
</evidence>
<feature type="domain" description="ABC transporter" evidence="12">
    <location>
        <begin position="455"/>
        <end position="692"/>
    </location>
</feature>
<keyword evidence="8 11" id="KW-1133">Transmembrane helix</keyword>
<evidence type="ECO:0000256" key="6">
    <source>
        <dbReference type="ARBA" id="ARBA00022741"/>
    </source>
</evidence>
<comment type="subcellular location">
    <subcellularLocation>
        <location evidence="1">Membrane</location>
        <topology evidence="1">Multi-pass membrane protein</topology>
    </subcellularLocation>
</comment>
<feature type="transmembrane region" description="Helical" evidence="11">
    <location>
        <begin position="208"/>
        <end position="228"/>
    </location>
</feature>
<dbReference type="GO" id="GO:0016887">
    <property type="term" value="F:ATP hydrolysis activity"/>
    <property type="evidence" value="ECO:0007669"/>
    <property type="project" value="InterPro"/>
</dbReference>
<evidence type="ECO:0000256" key="2">
    <source>
        <dbReference type="ARBA" id="ARBA00008869"/>
    </source>
</evidence>
<dbReference type="Proteomes" id="UP000070501">
    <property type="component" value="Unassembled WGS sequence"/>
</dbReference>
<evidence type="ECO:0000256" key="3">
    <source>
        <dbReference type="ARBA" id="ARBA00022448"/>
    </source>
</evidence>
<dbReference type="SUPFAM" id="SSF52540">
    <property type="entry name" value="P-loop containing nucleoside triphosphate hydrolases"/>
    <property type="match status" value="2"/>
</dbReference>
<accession>A0A136J076</accession>
<feature type="transmembrane region" description="Helical" evidence="11">
    <location>
        <begin position="969"/>
        <end position="990"/>
    </location>
</feature>
<dbReference type="InterPro" id="IPR013525">
    <property type="entry name" value="ABC2_TM"/>
</dbReference>
<dbReference type="EMBL" id="KQ964252">
    <property type="protein sequence ID" value="KXJ90459.1"/>
    <property type="molecule type" value="Genomic_DNA"/>
</dbReference>
<dbReference type="InParanoid" id="A0A136J076"/>
<dbReference type="FunFam" id="3.40.50.300:FF:001345">
    <property type="entry name" value="Related to ABC transporter"/>
    <property type="match status" value="1"/>
</dbReference>
<dbReference type="PANTHER" id="PTHR19229">
    <property type="entry name" value="ATP-BINDING CASSETTE TRANSPORTER SUBFAMILY A ABCA"/>
    <property type="match status" value="1"/>
</dbReference>
<sequence length="1577" mass="168590">MLPLIMSLYLGVGQNLQGSGNTYGFTDAGVESAANIRSVRSLADGLRIAKEKAGRDQIVFCNSGLAGGEVDRVIDSLAAQLGQVGGGTRVHRISDPLDLGRICTVSFQGTTPCYGAVVFHGSPSEGSGPGSGSGWNYTLRGDGVLGTKFRADKDDNDPQVYILPLQRAVDAEIARLASGALSHTREILFTAETEQERRDAANRAYQGTFINFMGVAVLLAFFGIAYHLPGYVATEREKGLAQLVDAMMDTTRGGGGSSFLPPPWRAPAVRMLAHLLSFAAVYVPGWIAGAVVLKFMVWKQQTSAGVVVPYFVLSGCASASWALVGGTLFRHAQLSGVVSGLAFILLGVLVQAVPNLGTGGAAVLGLLFPSCNMLLMIQYMSRAEAAGSPTDLLRVPPGSDHVLPGVALWVFLVVQIVLYPFLAAGLERWIHGAAADSRIVWTGPDSGTARPEHAVTVEGLTRTFSPSLLRRMLSPISAPRPETVAVSDLNLAVPRGQIVALLGANGSGKSTTLDAVAGLQSFNRGRITIDASGGVGVAPQKNVLWDELTVLEHVALFNRLKRPLPPKPASEEELMELLRAVGLAGKKKARASTLSGGQKRKLQLAMMLTGDSAVCCVDEVSSGIDPLSRRGIWDILLRERGRRTIILTTHFLDEADLLSDKIAIMSKGVLRAEGSAVELKAELGDGFRIHLSRPREHQTPPVVDGVEAKVQPDSVTYAAPTSELAARVIRVLEGAGISYRVSSPTIEDVFLHTADEYANEVRVGNNSDKGESQALDLLSGTRVGIPKQTAVLLRKRWTLLKTNSIPYLVAFLIPIVAAAVMQTLVAGDEQATCTPVRMNQLQSMASLSEQLQSGKGIIAGPADSALAGNSTWYSSSGMNVAFPVRNATSIDDLRHQLESSRKDIWPGGFWTGTSSTPPVNAYRADAPNAMAAAVVAQNLMDSALLAVRIAVGYIVFDTAFGNVGTNLQLAIYFSVVLAITPAFLSLYINAERRSGVRGLQYSSGVRVVSQWFSHLLFDFGVMVLPVLAAALIFCFSSDVFWMPGYLVPVFLLYIIAGILLSYIVSLMLGSQLATWAAVSAVNGVGLAVYFIAFIFIISLSAPTTAQSNVMLAHYIISIIFPLGSLMRAMLVSLNVFYQACDGPEFTQAPGAMNAFGGPILYLALQCLLYFGILWANDSRVKIAGLFSSSSSSSGTNKPTPAQQDVEKADGASSSSQTAGLEVQRLTKRFGDVRAVDDVSFEVHRGEVFALLGPNGAGKSTTISMIRGDILPGDGDVRVEKNSVRSDRAAARASLGVCPQFDAIDAMTTQEHLQHYACLRGIPSADIPRQVDAVLRAVGLEEFRHVMAGHLSGGNKRKLSLGIALTGNPSVILLDEPSSGLDAAAKRIMWQTLKTVVPGRSILLTTHSMEEADALAHRAGIMARSMLAMGDVAQLQHRFGDSLHVHLVSDTAPHSSEEEMKAMREGLLEILPAAKIEEKTYHGQMRFSVPAASVPKYGEGISRAQDRNHDGAQGAIGQLLVTLEDNRRRLGIRHYSVAPTTLNDVFLAIVGEHQVKEEGYRDEDGGKKVNWRKVLLGF</sequence>
<feature type="transmembrane region" description="Helical" evidence="11">
    <location>
        <begin position="401"/>
        <end position="422"/>
    </location>
</feature>
<evidence type="ECO:0000256" key="1">
    <source>
        <dbReference type="ARBA" id="ARBA00004141"/>
    </source>
</evidence>
<evidence type="ECO:0000256" key="10">
    <source>
        <dbReference type="SAM" id="MobiDB-lite"/>
    </source>
</evidence>
<evidence type="ECO:0000256" key="8">
    <source>
        <dbReference type="ARBA" id="ARBA00022989"/>
    </source>
</evidence>
<dbReference type="Gene3D" id="3.40.50.300">
    <property type="entry name" value="P-loop containing nucleotide triphosphate hydrolases"/>
    <property type="match status" value="2"/>
</dbReference>
<feature type="transmembrane region" description="Helical" evidence="11">
    <location>
        <begin position="1045"/>
        <end position="1068"/>
    </location>
</feature>
<dbReference type="STRING" id="196109.A0A136J076"/>
<keyword evidence="4 11" id="KW-0812">Transmembrane</keyword>
<name>A0A136J076_9PEZI</name>
<gene>
    <name evidence="13" type="ORF">Micbo1qcDRAFT_135699</name>
</gene>
<evidence type="ECO:0000256" key="9">
    <source>
        <dbReference type="ARBA" id="ARBA00023136"/>
    </source>
</evidence>
<dbReference type="CDD" id="cd03263">
    <property type="entry name" value="ABC_subfamily_A"/>
    <property type="match status" value="2"/>
</dbReference>
<dbReference type="PROSITE" id="PS50893">
    <property type="entry name" value="ABC_TRANSPORTER_2"/>
    <property type="match status" value="2"/>
</dbReference>
<feature type="transmembrane region" description="Helical" evidence="11">
    <location>
        <begin position="336"/>
        <end position="354"/>
    </location>
</feature>
<keyword evidence="9 11" id="KW-0472">Membrane</keyword>
<dbReference type="GO" id="GO:0005319">
    <property type="term" value="F:lipid transporter activity"/>
    <property type="evidence" value="ECO:0007669"/>
    <property type="project" value="TreeGrafter"/>
</dbReference>
<keyword evidence="5" id="KW-0677">Repeat</keyword>
<feature type="transmembrane region" description="Helical" evidence="11">
    <location>
        <begin position="1011"/>
        <end position="1033"/>
    </location>
</feature>
<feature type="transmembrane region" description="Helical" evidence="11">
    <location>
        <begin position="361"/>
        <end position="381"/>
    </location>
</feature>
<keyword evidence="6" id="KW-0547">Nucleotide-binding</keyword>
<keyword evidence="14" id="KW-1185">Reference proteome</keyword>
<evidence type="ECO:0000313" key="13">
    <source>
        <dbReference type="EMBL" id="KXJ90459.1"/>
    </source>
</evidence>
<dbReference type="InterPro" id="IPR027417">
    <property type="entry name" value="P-loop_NTPase"/>
</dbReference>
<dbReference type="InterPro" id="IPR003593">
    <property type="entry name" value="AAA+_ATPase"/>
</dbReference>